<gene>
    <name evidence="1" type="ORF">MRATA1EN3_LOCUS7448</name>
</gene>
<reference evidence="1" key="1">
    <citation type="submission" date="2023-05" db="EMBL/GenBank/DDBJ databases">
        <authorList>
            <consortium name="ELIXIR-Norway"/>
        </authorList>
    </citation>
    <scope>NUCLEOTIDE SEQUENCE</scope>
</reference>
<evidence type="ECO:0000313" key="1">
    <source>
        <dbReference type="EMBL" id="CAI9696235.1"/>
    </source>
</evidence>
<sequence length="319" mass="32893">MGALTSGERRGRAGGVQDTWTRAAAAPSSGHPTPDPGSGALHRRGHPPQPAADKAPGSGAIPGRRPRAKPARPGERGAPAGGAGGAALTWMVQVYSLSSSSRTVQLYSRSRLLLLPLINLLSIFPPARLRERRGGAADPAPGAPQPGSSAPAPSTCTITPARSPPLPPARPAPPPSPPPSPPPPSPSPEQAPDSLCSAPHCPCPACGAGTRPEGGQWGSARRNRVTDGRANRNRNCDDRQVRDAIAAKQLDRKVRPALWRPKPGAPFLSAVRIDAVFPSPGPGAGNRLDQCQLFGIYLASSSGPKSHALQRRGSRLSGA</sequence>
<proteinExistence type="predicted"/>
<accession>A0ACB0E6F5</accession>
<dbReference type="Proteomes" id="UP001162501">
    <property type="component" value="Chromosome 16"/>
</dbReference>
<name>A0ACB0E6F5_RANTA</name>
<protein>
    <submittedName>
        <fullName evidence="1">Uncharacterized protein</fullName>
    </submittedName>
</protein>
<organism evidence="1 2">
    <name type="scientific">Rangifer tarandus platyrhynchus</name>
    <name type="common">Svalbard reindeer</name>
    <dbReference type="NCBI Taxonomy" id="3082113"/>
    <lineage>
        <taxon>Eukaryota</taxon>
        <taxon>Metazoa</taxon>
        <taxon>Chordata</taxon>
        <taxon>Craniata</taxon>
        <taxon>Vertebrata</taxon>
        <taxon>Euteleostomi</taxon>
        <taxon>Mammalia</taxon>
        <taxon>Eutheria</taxon>
        <taxon>Laurasiatheria</taxon>
        <taxon>Artiodactyla</taxon>
        <taxon>Ruminantia</taxon>
        <taxon>Pecora</taxon>
        <taxon>Cervidae</taxon>
        <taxon>Odocoileinae</taxon>
        <taxon>Rangifer</taxon>
    </lineage>
</organism>
<evidence type="ECO:0000313" key="2">
    <source>
        <dbReference type="Proteomes" id="UP001162501"/>
    </source>
</evidence>
<dbReference type="EMBL" id="OX596100">
    <property type="protein sequence ID" value="CAI9696235.1"/>
    <property type="molecule type" value="Genomic_DNA"/>
</dbReference>